<dbReference type="EMBL" id="CAKKNE010000003">
    <property type="protein sequence ID" value="CAH0372805.1"/>
    <property type="molecule type" value="Genomic_DNA"/>
</dbReference>
<accession>A0A8J2WZV9</accession>
<dbReference type="AlphaFoldDB" id="A0A8J2WZV9"/>
<reference evidence="2" key="1">
    <citation type="submission" date="2021-11" db="EMBL/GenBank/DDBJ databases">
        <authorList>
            <consortium name="Genoscope - CEA"/>
            <person name="William W."/>
        </authorList>
    </citation>
    <scope>NUCLEOTIDE SEQUENCE</scope>
</reference>
<sequence>RGLAGVHARQDVRRVVRVDRGVVAPAELEGRHRRPGDGRRLGSADGQLDDHRVVAAVDPRRDAPRGRHGHRRRRGPAVEVRHARGLAAPQVVDRPHEEPRPHAPDAAQVALAHGDGRGRGVAGARRLVAARPGERELDERRDAQLAVEAVEDAAGARGAGRRRHIASLVPPSWSRLDPSQARRAPKTRVSRAANKSPSLSWFAMYIH</sequence>
<evidence type="ECO:0000313" key="3">
    <source>
        <dbReference type="Proteomes" id="UP000789595"/>
    </source>
</evidence>
<comment type="caution">
    <text evidence="2">The sequence shown here is derived from an EMBL/GenBank/DDBJ whole genome shotgun (WGS) entry which is preliminary data.</text>
</comment>
<evidence type="ECO:0000256" key="1">
    <source>
        <dbReference type="SAM" id="MobiDB-lite"/>
    </source>
</evidence>
<protein>
    <submittedName>
        <fullName evidence="2">Uncharacterized protein</fullName>
    </submittedName>
</protein>
<dbReference type="Proteomes" id="UP000789595">
    <property type="component" value="Unassembled WGS sequence"/>
</dbReference>
<feature type="compositionally biased region" description="Basic residues" evidence="1">
    <location>
        <begin position="66"/>
        <end position="75"/>
    </location>
</feature>
<keyword evidence="3" id="KW-1185">Reference proteome</keyword>
<proteinExistence type="predicted"/>
<feature type="compositionally biased region" description="Basic and acidic residues" evidence="1">
    <location>
        <begin position="35"/>
        <end position="65"/>
    </location>
</feature>
<name>A0A8J2WZV9_9STRA</name>
<gene>
    <name evidence="2" type="ORF">PECAL_3P28510</name>
</gene>
<feature type="region of interest" description="Disordered" evidence="1">
    <location>
        <begin position="171"/>
        <end position="195"/>
    </location>
</feature>
<organism evidence="2 3">
    <name type="scientific">Pelagomonas calceolata</name>
    <dbReference type="NCBI Taxonomy" id="35677"/>
    <lineage>
        <taxon>Eukaryota</taxon>
        <taxon>Sar</taxon>
        <taxon>Stramenopiles</taxon>
        <taxon>Ochrophyta</taxon>
        <taxon>Pelagophyceae</taxon>
        <taxon>Pelagomonadales</taxon>
        <taxon>Pelagomonadaceae</taxon>
        <taxon>Pelagomonas</taxon>
    </lineage>
</organism>
<evidence type="ECO:0000313" key="2">
    <source>
        <dbReference type="EMBL" id="CAH0372805.1"/>
    </source>
</evidence>
<feature type="non-terminal residue" evidence="2">
    <location>
        <position position="1"/>
    </location>
</feature>
<feature type="region of interest" description="Disordered" evidence="1">
    <location>
        <begin position="27"/>
        <end position="83"/>
    </location>
</feature>